<feature type="region of interest" description="Disordered" evidence="2">
    <location>
        <begin position="90"/>
        <end position="118"/>
    </location>
</feature>
<name>A0AA88HAA6_ARTSF</name>
<feature type="coiled-coil region" evidence="1">
    <location>
        <begin position="1232"/>
        <end position="1430"/>
    </location>
</feature>
<feature type="coiled-coil region" evidence="1">
    <location>
        <begin position="1797"/>
        <end position="1927"/>
    </location>
</feature>
<feature type="region of interest" description="Disordered" evidence="2">
    <location>
        <begin position="22"/>
        <end position="41"/>
    </location>
</feature>
<dbReference type="EMBL" id="JAVRJZ010000067">
    <property type="protein sequence ID" value="KAK2703806.1"/>
    <property type="molecule type" value="Genomic_DNA"/>
</dbReference>
<dbReference type="SMART" id="SM00755">
    <property type="entry name" value="Grip"/>
    <property type="match status" value="1"/>
</dbReference>
<feature type="coiled-coil region" evidence="1">
    <location>
        <begin position="903"/>
        <end position="944"/>
    </location>
</feature>
<dbReference type="Proteomes" id="UP001187531">
    <property type="component" value="Unassembled WGS sequence"/>
</dbReference>
<keyword evidence="1" id="KW-0175">Coiled coil</keyword>
<feature type="coiled-coil region" evidence="1">
    <location>
        <begin position="1463"/>
        <end position="1678"/>
    </location>
</feature>
<feature type="region of interest" description="Disordered" evidence="2">
    <location>
        <begin position="63"/>
        <end position="82"/>
    </location>
</feature>
<feature type="compositionally biased region" description="Low complexity" evidence="2">
    <location>
        <begin position="24"/>
        <end position="35"/>
    </location>
</feature>
<evidence type="ECO:0000256" key="2">
    <source>
        <dbReference type="SAM" id="MobiDB-lite"/>
    </source>
</evidence>
<gene>
    <name evidence="4" type="ORF">QYM36_017751</name>
</gene>
<dbReference type="PANTHER" id="PTHR19327">
    <property type="entry name" value="GOLGIN"/>
    <property type="match status" value="1"/>
</dbReference>
<reference evidence="4" key="1">
    <citation type="submission" date="2023-07" db="EMBL/GenBank/DDBJ databases">
        <title>Chromosome-level genome assembly of Artemia franciscana.</title>
        <authorList>
            <person name="Jo E."/>
        </authorList>
    </citation>
    <scope>NUCLEOTIDE SEQUENCE</scope>
    <source>
        <tissue evidence="4">Whole body</tissue>
    </source>
</reference>
<dbReference type="Pfam" id="PF01465">
    <property type="entry name" value="GRIP"/>
    <property type="match status" value="1"/>
</dbReference>
<feature type="coiled-coil region" evidence="1">
    <location>
        <begin position="733"/>
        <end position="874"/>
    </location>
</feature>
<evidence type="ECO:0000256" key="1">
    <source>
        <dbReference type="SAM" id="Coils"/>
    </source>
</evidence>
<dbReference type="Gene3D" id="1.10.220.60">
    <property type="entry name" value="GRIP domain"/>
    <property type="match status" value="1"/>
</dbReference>
<evidence type="ECO:0000313" key="4">
    <source>
        <dbReference type="EMBL" id="KAK2703806.1"/>
    </source>
</evidence>
<sequence length="2062" mass="239511">MFKKLKDKLAEEVKNPIKLPASVQQLSQQNENEQSWRLDPIPEESISISAFSRESLGMNESAKLESSQFCITEEDPNDSHDTQFQNVSLLDIDEPGSSMISTPEPKRNRKSSQGSINSIDRDSLLFGSTYDSNYTPYQFQSDLESITSELSEGTGTYASVSKEQLVHALQRAKSRYHKYKGRYQDLSNYYKESEREREKIKNVLAETQDKALKRISDLKEQCQLEQKAKAHLEENLRADLEEKDHMITVLQSKVHLLQSKSSEVEGSRDSLNDLSSLSASVQVPLDNNSLSPKEQELQGRVRRYEDLLKKCTEKIKGDKEIVEQMKKELETATNKIAESEQELASIKETRKNELSQLTESLNLAREEIEALRKREETAMLASAETKQQVHEELLKQEEEMQRLKRKLGTTLTEKELLSVKVSYLEKELEQLSQSSLERSNQLSEEMKAAVAKAEEEKKNLIDEFSRGKNEAIKKMKEQLEEELNSDWKNKLSEKLNEKESQFKFEIAKIEEAYAARIRELEESKKLAIEAQEMEYSAKVAQEVEQQNQLKMEISDLNAKIVQLETDKDASKEKWEELRKEWVDQIESNRKRHLEEIDQLKEDHIKQMQTIDKMKESSVGIAVEEVDRKYRRENEDLQQKLDEALESVDNLDSEYRELINKKEREIKRLTQVIVNHEQLFDLFTAALDGKTDLDEKLVKTVNAEEISTLIEDVKGKIQRLYELESVVEITRTEMIHSKQEESKAIERIKELEEDLNSKESQIKEKVNTIDKISDERFVLEQECKELQKQLENLEKQAEVEERLKADERLKSSYEEKVAAHVKAKEKMEKELIQAKDEAAKVPKLQEVNRKIQERLKEKEIILKEISNDKSRLQKELALNYESKMGAFIERQFNEESKQAMSCQIEKLEASVVSLTSSLEDAQKEINSMISDKRSIEIELERMKKEQATTLMEMEDVQLTLTEKEEKEQVMMKDMSCLKEESLRLTALISEGIDKEKLLLEEMQEKEKMMSNIKDRLSVAESELNDAYAKLDNFKNSAEKAERELKLEVSRMRKSYEEEVAAREKDISDRRNEDAKLEEAKEKLKGFEDLLKNKEFLAEKVLELEKILKNRNEMVESLNNELSESRRRLEENALLLKEFDDKVKKLEKFAEEKEGEIEGLNNTLQSKTTAMTSLSDEIFEKEKQLNAIIADKLIFEKKADDCEKIIEEQCAQLGSLTKELESAKGLAEDTSLRLSEYESKTQELEGILRILKEEHCQKDAELEEASDNLIVANTKNNSLTEVLSEYEFKLKEMKELNLALDDNVSFLKAGKDELNERLKESENNLVTARSDIQNLESQLASLQNDLDSSRTASSILEEMLRSKNLESKSQRDEIEQLKNEVSILKEEKNIIEFELTKTTKVLAEKEEEILRKMQLEKEVKSLYERINKLEAEFLTKTESLLGDIKHLKDTEKILKEEKNVMELDLDKTRKLLIEKEDEKKLLEKEVRSLNERNYDLEADSLISNKIIKERDYRLAEVEAENSALKNSQNSLLEDVKPIKVGKDMLNEPLKESEKDVAVAASDIQNLQIKLEGLQNELDSSRTASNLLEDMIRSKDLEVKSQRDDIDQLKNQVNNLKEEKNVVELELVRTRKLLVEKEDEISKKISVEKEVNSLYERISELEAEFAEKLKATEDIEQLKNEEHIHSEEMNMINPELRTRSLFVEEGEEMKQFVKGVKSLDESNCEPESESLKNIELQNNRAIEIENEDVDLTNSNKKLSENLERICTSVQGVERLRRIFKILMSRNNKLYEKLCLVEPLLNQYTTKNKRLLDDLEGVQALVQKERDEHINSISDLQKGDSLRDSEIERLNSLVKELRHKIKDFESLKNMVRQLEAQKESYDIIKSKKNTDVESSRHSDLISELECLSDAKSQLERKLALLDVQHREEVEELRKQLTRNHEMVDVALNANGQVVDKTETNKNLRNDVVSVEEVEALKKRHRLEVRELQRLLENFQKHSKGFKTTPLDEAVELEYLKNILYDYMMGKEPMVLAKVLAAVVKFNKDQTRNILEREAKKSSLIGQVVIR</sequence>
<feature type="coiled-coil region" evidence="1">
    <location>
        <begin position="539"/>
        <end position="678"/>
    </location>
</feature>
<dbReference type="InterPro" id="IPR000237">
    <property type="entry name" value="GRIP_dom"/>
</dbReference>
<dbReference type="PANTHER" id="PTHR19327:SF0">
    <property type="entry name" value="GOLGIN SUBFAMILY A MEMBER 4"/>
    <property type="match status" value="1"/>
</dbReference>
<keyword evidence="5" id="KW-1185">Reference proteome</keyword>
<accession>A0AA88HAA6</accession>
<evidence type="ECO:0000313" key="5">
    <source>
        <dbReference type="Proteomes" id="UP001187531"/>
    </source>
</evidence>
<feature type="domain" description="GRIP" evidence="3">
    <location>
        <begin position="2001"/>
        <end position="2048"/>
    </location>
</feature>
<proteinExistence type="predicted"/>
<protein>
    <recommendedName>
        <fullName evidence="3">GRIP domain-containing protein</fullName>
    </recommendedName>
</protein>
<dbReference type="GO" id="GO:0005794">
    <property type="term" value="C:Golgi apparatus"/>
    <property type="evidence" value="ECO:0007669"/>
    <property type="project" value="TreeGrafter"/>
</dbReference>
<feature type="coiled-coil region" evidence="1">
    <location>
        <begin position="994"/>
        <end position="1168"/>
    </location>
</feature>
<organism evidence="4 5">
    <name type="scientific">Artemia franciscana</name>
    <name type="common">Brine shrimp</name>
    <name type="synonym">Artemia sanfranciscana</name>
    <dbReference type="NCBI Taxonomy" id="6661"/>
    <lineage>
        <taxon>Eukaryota</taxon>
        <taxon>Metazoa</taxon>
        <taxon>Ecdysozoa</taxon>
        <taxon>Arthropoda</taxon>
        <taxon>Crustacea</taxon>
        <taxon>Branchiopoda</taxon>
        <taxon>Anostraca</taxon>
        <taxon>Artemiidae</taxon>
        <taxon>Artemia</taxon>
    </lineage>
</organism>
<evidence type="ECO:0000259" key="3">
    <source>
        <dbReference type="PROSITE" id="PS50913"/>
    </source>
</evidence>
<dbReference type="GO" id="GO:0031267">
    <property type="term" value="F:small GTPase binding"/>
    <property type="evidence" value="ECO:0007669"/>
    <property type="project" value="TreeGrafter"/>
</dbReference>
<dbReference type="GO" id="GO:0048193">
    <property type="term" value="P:Golgi vesicle transport"/>
    <property type="evidence" value="ECO:0007669"/>
    <property type="project" value="TreeGrafter"/>
</dbReference>
<feature type="coiled-coil region" evidence="1">
    <location>
        <begin position="183"/>
        <end position="235"/>
    </location>
</feature>
<feature type="coiled-coil region" evidence="1">
    <location>
        <begin position="1966"/>
        <end position="1993"/>
    </location>
</feature>
<comment type="caution">
    <text evidence="4">The sequence shown here is derived from an EMBL/GenBank/DDBJ whole genome shotgun (WGS) entry which is preliminary data.</text>
</comment>
<dbReference type="SUPFAM" id="SSF101283">
    <property type="entry name" value="GRIP domain"/>
    <property type="match status" value="1"/>
</dbReference>
<feature type="coiled-coil region" evidence="1">
    <location>
        <begin position="294"/>
        <end position="470"/>
    </location>
</feature>
<dbReference type="PROSITE" id="PS50913">
    <property type="entry name" value="GRIP"/>
    <property type="match status" value="1"/>
</dbReference>